<dbReference type="InterPro" id="IPR036397">
    <property type="entry name" value="RNaseH_sf"/>
</dbReference>
<protein>
    <submittedName>
        <fullName evidence="1">Uncharacterized protein</fullName>
    </submittedName>
</protein>
<gene>
    <name evidence="1" type="ORF">ANCDUO_26043</name>
</gene>
<keyword evidence="2" id="KW-1185">Reference proteome</keyword>
<reference evidence="1 2" key="1">
    <citation type="submission" date="2013-12" db="EMBL/GenBank/DDBJ databases">
        <title>Draft genome of the parsitic nematode Ancylostoma duodenale.</title>
        <authorList>
            <person name="Mitreva M."/>
        </authorList>
    </citation>
    <scope>NUCLEOTIDE SEQUENCE [LARGE SCALE GENOMIC DNA]</scope>
    <source>
        <strain evidence="1 2">Zhejiang</strain>
    </source>
</reference>
<dbReference type="Gene3D" id="3.30.420.10">
    <property type="entry name" value="Ribonuclease H-like superfamily/Ribonuclease H"/>
    <property type="match status" value="1"/>
</dbReference>
<evidence type="ECO:0000313" key="2">
    <source>
        <dbReference type="Proteomes" id="UP000054047"/>
    </source>
</evidence>
<dbReference type="OrthoDB" id="9970333at2759"/>
<sequence length="73" mass="8780">MRLIRQTVSCQTIIFFRSMSHGLSEQRFQSFEDVEKWVKEWIELEDEAFYRYGFRLLSEICGKVMANDGQHID</sequence>
<accession>A0A0C2FAX7</accession>
<dbReference type="Proteomes" id="UP000054047">
    <property type="component" value="Unassembled WGS sequence"/>
</dbReference>
<dbReference type="AlphaFoldDB" id="A0A0C2FAX7"/>
<dbReference type="EMBL" id="KN781521">
    <property type="protein sequence ID" value="KIH43944.1"/>
    <property type="molecule type" value="Genomic_DNA"/>
</dbReference>
<name>A0A0C2FAX7_9BILA</name>
<proteinExistence type="predicted"/>
<organism evidence="1 2">
    <name type="scientific">Ancylostoma duodenale</name>
    <dbReference type="NCBI Taxonomy" id="51022"/>
    <lineage>
        <taxon>Eukaryota</taxon>
        <taxon>Metazoa</taxon>
        <taxon>Ecdysozoa</taxon>
        <taxon>Nematoda</taxon>
        <taxon>Chromadorea</taxon>
        <taxon>Rhabditida</taxon>
        <taxon>Rhabditina</taxon>
        <taxon>Rhabditomorpha</taxon>
        <taxon>Strongyloidea</taxon>
        <taxon>Ancylostomatidae</taxon>
        <taxon>Ancylostomatinae</taxon>
        <taxon>Ancylostoma</taxon>
    </lineage>
</organism>
<dbReference type="GO" id="GO:0003676">
    <property type="term" value="F:nucleic acid binding"/>
    <property type="evidence" value="ECO:0007669"/>
    <property type="project" value="InterPro"/>
</dbReference>
<evidence type="ECO:0000313" key="1">
    <source>
        <dbReference type="EMBL" id="KIH43944.1"/>
    </source>
</evidence>